<dbReference type="RefSeq" id="WP_011523749.1">
    <property type="nucleotide sequence ID" value="NC_008009.1"/>
</dbReference>
<feature type="region of interest" description="Disordered" evidence="1">
    <location>
        <begin position="1"/>
        <end position="115"/>
    </location>
</feature>
<feature type="compositionally biased region" description="Basic and acidic residues" evidence="1">
    <location>
        <begin position="91"/>
        <end position="115"/>
    </location>
</feature>
<gene>
    <name evidence="2" type="ordered locus">Acid345_2947</name>
</gene>
<evidence type="ECO:0000313" key="3">
    <source>
        <dbReference type="Proteomes" id="UP000002432"/>
    </source>
</evidence>
<evidence type="ECO:0000256" key="1">
    <source>
        <dbReference type="SAM" id="MobiDB-lite"/>
    </source>
</evidence>
<accession>Q1IMF2</accession>
<proteinExistence type="predicted"/>
<keyword evidence="3" id="KW-1185">Reference proteome</keyword>
<dbReference type="AlphaFoldDB" id="Q1IMF2"/>
<feature type="compositionally biased region" description="Polar residues" evidence="1">
    <location>
        <begin position="1"/>
        <end position="15"/>
    </location>
</feature>
<name>Q1IMF2_KORVE</name>
<evidence type="ECO:0000313" key="2">
    <source>
        <dbReference type="EMBL" id="ABF41948.1"/>
    </source>
</evidence>
<protein>
    <submittedName>
        <fullName evidence="2">Uncharacterized protein</fullName>
    </submittedName>
</protein>
<dbReference type="HOGENOM" id="CLU_2105775_0_0_0"/>
<dbReference type="KEGG" id="aba:Acid345_2947"/>
<feature type="compositionally biased region" description="Basic and acidic residues" evidence="1">
    <location>
        <begin position="17"/>
        <end position="31"/>
    </location>
</feature>
<dbReference type="EMBL" id="CP000360">
    <property type="protein sequence ID" value="ABF41948.1"/>
    <property type="molecule type" value="Genomic_DNA"/>
</dbReference>
<dbReference type="EnsemblBacteria" id="ABF41948">
    <property type="protein sequence ID" value="ABF41948"/>
    <property type="gene ID" value="Acid345_2947"/>
</dbReference>
<sequence>MENDAGNSIFPNTASGPKRDADQTDGQREVDTTGGGADVINPGGVPSGLGDRVNPSAPTTGTEGWGSGKGEENIAMTNVAANNPPAKGNRQHPEAGQPKDIRHDDLRKQADKKAS</sequence>
<dbReference type="Proteomes" id="UP000002432">
    <property type="component" value="Chromosome"/>
</dbReference>
<organism evidence="2 3">
    <name type="scientific">Koribacter versatilis (strain Ellin345)</name>
    <dbReference type="NCBI Taxonomy" id="204669"/>
    <lineage>
        <taxon>Bacteria</taxon>
        <taxon>Pseudomonadati</taxon>
        <taxon>Acidobacteriota</taxon>
        <taxon>Terriglobia</taxon>
        <taxon>Terriglobales</taxon>
        <taxon>Candidatus Korobacteraceae</taxon>
        <taxon>Candidatus Korobacter</taxon>
    </lineage>
</organism>
<reference evidence="2 3" key="1">
    <citation type="journal article" date="2009" name="Appl. Environ. Microbiol.">
        <title>Three genomes from the phylum Acidobacteria provide insight into the lifestyles of these microorganisms in soils.</title>
        <authorList>
            <person name="Ward N.L."/>
            <person name="Challacombe J.F."/>
            <person name="Janssen P.H."/>
            <person name="Henrissat B."/>
            <person name="Coutinho P.M."/>
            <person name="Wu M."/>
            <person name="Xie G."/>
            <person name="Haft D.H."/>
            <person name="Sait M."/>
            <person name="Badger J."/>
            <person name="Barabote R.D."/>
            <person name="Bradley B."/>
            <person name="Brettin T.S."/>
            <person name="Brinkac L.M."/>
            <person name="Bruce D."/>
            <person name="Creasy T."/>
            <person name="Daugherty S.C."/>
            <person name="Davidsen T.M."/>
            <person name="DeBoy R.T."/>
            <person name="Detter J.C."/>
            <person name="Dodson R.J."/>
            <person name="Durkin A.S."/>
            <person name="Ganapathy A."/>
            <person name="Gwinn-Giglio M."/>
            <person name="Han C.S."/>
            <person name="Khouri H."/>
            <person name="Kiss H."/>
            <person name="Kothari S.P."/>
            <person name="Madupu R."/>
            <person name="Nelson K.E."/>
            <person name="Nelson W.C."/>
            <person name="Paulsen I."/>
            <person name="Penn K."/>
            <person name="Ren Q."/>
            <person name="Rosovitz M.J."/>
            <person name="Selengut J.D."/>
            <person name="Shrivastava S."/>
            <person name="Sullivan S.A."/>
            <person name="Tapia R."/>
            <person name="Thompson L.S."/>
            <person name="Watkins K.L."/>
            <person name="Yang Q."/>
            <person name="Yu C."/>
            <person name="Zafar N."/>
            <person name="Zhou L."/>
            <person name="Kuske C.R."/>
        </authorList>
    </citation>
    <scope>NUCLEOTIDE SEQUENCE [LARGE SCALE GENOMIC DNA]</scope>
    <source>
        <strain evidence="2 3">Ellin345</strain>
    </source>
</reference>